<name>A0A0K0FZ97_STRVS</name>
<protein>
    <submittedName>
        <fullName evidence="2">Secreted protein</fullName>
    </submittedName>
</protein>
<reference evidence="2" key="2">
    <citation type="submission" date="2015-08" db="UniProtKB">
        <authorList>
            <consortium name="WormBaseParasite"/>
        </authorList>
    </citation>
    <scope>IDENTIFICATION</scope>
</reference>
<evidence type="ECO:0000313" key="1">
    <source>
        <dbReference type="Proteomes" id="UP000035680"/>
    </source>
</evidence>
<dbReference type="WBParaSite" id="SVE_1777400.1">
    <property type="protein sequence ID" value="SVE_1777400.1"/>
    <property type="gene ID" value="SVE_1777400"/>
</dbReference>
<sequence>MSSRQSSCFFLSCLESLWSSRILTYTLFFLKLLIINCKFKVTCLFEISLLSFFQMERYCEINCKKYIRSYGNDGNGHVGCGFFQELLVEGLVFFFSYYHVHIDLWA</sequence>
<dbReference type="AlphaFoldDB" id="A0A0K0FZ97"/>
<evidence type="ECO:0000313" key="2">
    <source>
        <dbReference type="WBParaSite" id="SVE_1777400.1"/>
    </source>
</evidence>
<organism evidence="1 2">
    <name type="scientific">Strongyloides venezuelensis</name>
    <name type="common">Threadworm</name>
    <dbReference type="NCBI Taxonomy" id="75913"/>
    <lineage>
        <taxon>Eukaryota</taxon>
        <taxon>Metazoa</taxon>
        <taxon>Ecdysozoa</taxon>
        <taxon>Nematoda</taxon>
        <taxon>Chromadorea</taxon>
        <taxon>Rhabditida</taxon>
        <taxon>Tylenchina</taxon>
        <taxon>Panagrolaimomorpha</taxon>
        <taxon>Strongyloidoidea</taxon>
        <taxon>Strongyloididae</taxon>
        <taxon>Strongyloides</taxon>
    </lineage>
</organism>
<dbReference type="Proteomes" id="UP000035680">
    <property type="component" value="Unassembled WGS sequence"/>
</dbReference>
<accession>A0A0K0FZ97</accession>
<reference evidence="1" key="1">
    <citation type="submission" date="2014-07" db="EMBL/GenBank/DDBJ databases">
        <authorList>
            <person name="Martin A.A"/>
            <person name="De Silva N."/>
        </authorList>
    </citation>
    <scope>NUCLEOTIDE SEQUENCE</scope>
</reference>
<keyword evidence="1" id="KW-1185">Reference proteome</keyword>
<proteinExistence type="predicted"/>